<proteinExistence type="predicted"/>
<name>A0A8T3AR49_DENNO</name>
<accession>A0A8T3AR49</accession>
<gene>
    <name evidence="1" type="ORF">KFK09_019500</name>
</gene>
<protein>
    <submittedName>
        <fullName evidence="1">Uncharacterized protein</fullName>
    </submittedName>
</protein>
<dbReference type="EMBL" id="JAGYWB010000014">
    <property type="protein sequence ID" value="KAI0498610.1"/>
    <property type="molecule type" value="Genomic_DNA"/>
</dbReference>
<dbReference type="Proteomes" id="UP000829196">
    <property type="component" value="Unassembled WGS sequence"/>
</dbReference>
<evidence type="ECO:0000313" key="2">
    <source>
        <dbReference type="Proteomes" id="UP000829196"/>
    </source>
</evidence>
<dbReference type="AlphaFoldDB" id="A0A8T3AR49"/>
<sequence>MGFHTGSVDCLLNCSFSKVYFAFFQNSPRGTRKGKKKKKRERERGRERKIGFAFFKTSIF</sequence>
<evidence type="ECO:0000313" key="1">
    <source>
        <dbReference type="EMBL" id="KAI0498610.1"/>
    </source>
</evidence>
<comment type="caution">
    <text evidence="1">The sequence shown here is derived from an EMBL/GenBank/DDBJ whole genome shotgun (WGS) entry which is preliminary data.</text>
</comment>
<keyword evidence="2" id="KW-1185">Reference proteome</keyword>
<reference evidence="1" key="1">
    <citation type="journal article" date="2022" name="Front. Genet.">
        <title>Chromosome-Scale Assembly of the Dendrobium nobile Genome Provides Insights Into the Molecular Mechanism of the Biosynthesis of the Medicinal Active Ingredient of Dendrobium.</title>
        <authorList>
            <person name="Xu Q."/>
            <person name="Niu S.-C."/>
            <person name="Li K.-L."/>
            <person name="Zheng P.-J."/>
            <person name="Zhang X.-J."/>
            <person name="Jia Y."/>
            <person name="Liu Y."/>
            <person name="Niu Y.-X."/>
            <person name="Yu L.-H."/>
            <person name="Chen D.-F."/>
            <person name="Zhang G.-Q."/>
        </authorList>
    </citation>
    <scope>NUCLEOTIDE SEQUENCE</scope>
    <source>
        <tissue evidence="1">Leaf</tissue>
    </source>
</reference>
<organism evidence="1 2">
    <name type="scientific">Dendrobium nobile</name>
    <name type="common">Orchid</name>
    <dbReference type="NCBI Taxonomy" id="94219"/>
    <lineage>
        <taxon>Eukaryota</taxon>
        <taxon>Viridiplantae</taxon>
        <taxon>Streptophyta</taxon>
        <taxon>Embryophyta</taxon>
        <taxon>Tracheophyta</taxon>
        <taxon>Spermatophyta</taxon>
        <taxon>Magnoliopsida</taxon>
        <taxon>Liliopsida</taxon>
        <taxon>Asparagales</taxon>
        <taxon>Orchidaceae</taxon>
        <taxon>Epidendroideae</taxon>
        <taxon>Malaxideae</taxon>
        <taxon>Dendrobiinae</taxon>
        <taxon>Dendrobium</taxon>
    </lineage>
</organism>